<evidence type="ECO:0000313" key="1">
    <source>
        <dbReference type="EMBL" id="CAG7784968.1"/>
    </source>
</evidence>
<dbReference type="PANTHER" id="PTHR47331">
    <property type="entry name" value="PHD-TYPE DOMAIN-CONTAINING PROTEIN"/>
    <property type="match status" value="1"/>
</dbReference>
<sequence>MQEDLFSILTRWRIHIFPLCADIKQMYRHIWMDPEDCDFQRIVWRANPEETIKHYKLLSVTYGEASAPFQAVRTLYQLATDLEETYPLAAPIVRRDFYMDDVLTGESTVARAIALQSELMGMMKEANFTLRKWSSSYSEVLKALPEEMRETSLPLRFDEDDSIKTLGLFWNPATDEFKFTVEPLSLQPVTKRSVLSQIAKVFDPLGLISPVTVRGKILMQILWKLQLGWDEKIDEGMTRSWLSYCKELCSVANLRIPRCVTTNAATSYHLHGFSDASEKAYAAAVYLLTTTKSGKTHSNLVCSKTKIAPSKQISLPRLELGGALLLSRLVSSVVTALPVTLTEIHGWTDSMVVKYWLNSPPNGGELLLQIE</sequence>
<dbReference type="Pfam" id="PF05380">
    <property type="entry name" value="Peptidase_A17"/>
    <property type="match status" value="1"/>
</dbReference>
<dbReference type="Proteomes" id="UP000708208">
    <property type="component" value="Unassembled WGS sequence"/>
</dbReference>
<accession>A0A8J2KZM4</accession>
<reference evidence="1" key="1">
    <citation type="submission" date="2021-06" db="EMBL/GenBank/DDBJ databases">
        <authorList>
            <person name="Hodson N. C."/>
            <person name="Mongue J. A."/>
            <person name="Jaron S. K."/>
        </authorList>
    </citation>
    <scope>NUCLEOTIDE SEQUENCE</scope>
</reference>
<gene>
    <name evidence="1" type="ORF">AFUS01_LOCUS23621</name>
</gene>
<organism evidence="1 2">
    <name type="scientific">Allacma fusca</name>
    <dbReference type="NCBI Taxonomy" id="39272"/>
    <lineage>
        <taxon>Eukaryota</taxon>
        <taxon>Metazoa</taxon>
        <taxon>Ecdysozoa</taxon>
        <taxon>Arthropoda</taxon>
        <taxon>Hexapoda</taxon>
        <taxon>Collembola</taxon>
        <taxon>Symphypleona</taxon>
        <taxon>Sminthuridae</taxon>
        <taxon>Allacma</taxon>
    </lineage>
</organism>
<proteinExistence type="predicted"/>
<keyword evidence="2" id="KW-1185">Reference proteome</keyword>
<evidence type="ECO:0008006" key="3">
    <source>
        <dbReference type="Google" id="ProtNLM"/>
    </source>
</evidence>
<dbReference type="EMBL" id="CAJVCH010286373">
    <property type="protein sequence ID" value="CAG7784968.1"/>
    <property type="molecule type" value="Genomic_DNA"/>
</dbReference>
<dbReference type="AlphaFoldDB" id="A0A8J2KZM4"/>
<comment type="caution">
    <text evidence="1">The sequence shown here is derived from an EMBL/GenBank/DDBJ whole genome shotgun (WGS) entry which is preliminary data.</text>
</comment>
<dbReference type="InterPro" id="IPR008042">
    <property type="entry name" value="Retrotrans_Pao"/>
</dbReference>
<protein>
    <recommendedName>
        <fullName evidence="3">Gag-pol polyprotein</fullName>
    </recommendedName>
</protein>
<evidence type="ECO:0000313" key="2">
    <source>
        <dbReference type="Proteomes" id="UP000708208"/>
    </source>
</evidence>
<dbReference type="OrthoDB" id="8065733at2759"/>
<name>A0A8J2KZM4_9HEXA</name>